<organism evidence="3 4">
    <name type="scientific">Kribbella sancticallisti</name>
    <dbReference type="NCBI Taxonomy" id="460087"/>
    <lineage>
        <taxon>Bacteria</taxon>
        <taxon>Bacillati</taxon>
        <taxon>Actinomycetota</taxon>
        <taxon>Actinomycetes</taxon>
        <taxon>Propionibacteriales</taxon>
        <taxon>Kribbellaceae</taxon>
        <taxon>Kribbella</taxon>
    </lineage>
</organism>
<protein>
    <submittedName>
        <fullName evidence="3">VOC family protein</fullName>
    </submittedName>
</protein>
<sequence>METLMTIFASVRVVTDDIDRLTTFYEHVTGLTASRPAPVFAEVRTTAGTLAISSSQTTKPLYGAEIARPADNHTVFLEFLVPDVDAEFARLRDLEFVQEPTTMPWGNRSLLLRDPDGNLVNLFTPVTPEAAARVAEHGS</sequence>
<dbReference type="Gene3D" id="3.10.180.10">
    <property type="entry name" value="2,3-Dihydroxybiphenyl 1,2-Dioxygenase, domain 1"/>
    <property type="match status" value="1"/>
</dbReference>
<dbReference type="PANTHER" id="PTHR43048:SF4">
    <property type="entry name" value="RING-CLEAVING DIOXYGENASE-RELATED"/>
    <property type="match status" value="1"/>
</dbReference>
<evidence type="ECO:0000259" key="2">
    <source>
        <dbReference type="PROSITE" id="PS51819"/>
    </source>
</evidence>
<dbReference type="EMBL" id="BAAAOS010000070">
    <property type="protein sequence ID" value="GAA1619199.1"/>
    <property type="molecule type" value="Genomic_DNA"/>
</dbReference>
<evidence type="ECO:0000313" key="4">
    <source>
        <dbReference type="Proteomes" id="UP001500393"/>
    </source>
</evidence>
<proteinExistence type="predicted"/>
<keyword evidence="4" id="KW-1185">Reference proteome</keyword>
<dbReference type="Proteomes" id="UP001500393">
    <property type="component" value="Unassembled WGS sequence"/>
</dbReference>
<accession>A0ABP4QR93</accession>
<dbReference type="InterPro" id="IPR004360">
    <property type="entry name" value="Glyas_Fos-R_dOase_dom"/>
</dbReference>
<dbReference type="InterPro" id="IPR037523">
    <property type="entry name" value="VOC_core"/>
</dbReference>
<dbReference type="Pfam" id="PF00903">
    <property type="entry name" value="Glyoxalase"/>
    <property type="match status" value="1"/>
</dbReference>
<dbReference type="PANTHER" id="PTHR43048">
    <property type="entry name" value="METHYLMALONYL-COA EPIMERASE"/>
    <property type="match status" value="1"/>
</dbReference>
<dbReference type="PROSITE" id="PS51819">
    <property type="entry name" value="VOC"/>
    <property type="match status" value="1"/>
</dbReference>
<feature type="domain" description="VOC" evidence="2">
    <location>
        <begin position="7"/>
        <end position="125"/>
    </location>
</feature>
<evidence type="ECO:0000256" key="1">
    <source>
        <dbReference type="ARBA" id="ARBA00022723"/>
    </source>
</evidence>
<dbReference type="InterPro" id="IPR029068">
    <property type="entry name" value="Glyas_Bleomycin-R_OHBP_Dase"/>
</dbReference>
<dbReference type="InterPro" id="IPR051785">
    <property type="entry name" value="MMCE/EMCE_epimerase"/>
</dbReference>
<dbReference type="SUPFAM" id="SSF54593">
    <property type="entry name" value="Glyoxalase/Bleomycin resistance protein/Dihydroxybiphenyl dioxygenase"/>
    <property type="match status" value="1"/>
</dbReference>
<name>A0ABP4QR93_9ACTN</name>
<keyword evidence="1" id="KW-0479">Metal-binding</keyword>
<reference evidence="4" key="1">
    <citation type="journal article" date="2019" name="Int. J. Syst. Evol. Microbiol.">
        <title>The Global Catalogue of Microorganisms (GCM) 10K type strain sequencing project: providing services to taxonomists for standard genome sequencing and annotation.</title>
        <authorList>
            <consortium name="The Broad Institute Genomics Platform"/>
            <consortium name="The Broad Institute Genome Sequencing Center for Infectious Disease"/>
            <person name="Wu L."/>
            <person name="Ma J."/>
        </authorList>
    </citation>
    <scope>NUCLEOTIDE SEQUENCE [LARGE SCALE GENOMIC DNA]</scope>
    <source>
        <strain evidence="4">JCM 14969</strain>
    </source>
</reference>
<gene>
    <name evidence="3" type="ORF">GCM10009789_86210</name>
</gene>
<comment type="caution">
    <text evidence="3">The sequence shown here is derived from an EMBL/GenBank/DDBJ whole genome shotgun (WGS) entry which is preliminary data.</text>
</comment>
<evidence type="ECO:0000313" key="3">
    <source>
        <dbReference type="EMBL" id="GAA1619199.1"/>
    </source>
</evidence>